<dbReference type="FunCoup" id="J0WT38">
    <property type="interactions" value="45"/>
</dbReference>
<dbReference type="PANTHER" id="PTHR13315:SF4">
    <property type="entry name" value="METALLOPHOSPHOESTERASE, ISOFORM E"/>
    <property type="match status" value="1"/>
</dbReference>
<dbReference type="AlphaFoldDB" id="J0WT38"/>
<evidence type="ECO:0000256" key="2">
    <source>
        <dbReference type="SAM" id="Phobius"/>
    </source>
</evidence>
<evidence type="ECO:0000313" key="4">
    <source>
        <dbReference type="Proteomes" id="UP000006514"/>
    </source>
</evidence>
<feature type="transmembrane region" description="Helical" evidence="2">
    <location>
        <begin position="269"/>
        <end position="291"/>
    </location>
</feature>
<dbReference type="EMBL" id="JH687892">
    <property type="protein sequence ID" value="EJD35393.1"/>
    <property type="molecule type" value="Genomic_DNA"/>
</dbReference>
<dbReference type="InParanoid" id="J0WT38"/>
<dbReference type="GO" id="GO:0016020">
    <property type="term" value="C:membrane"/>
    <property type="evidence" value="ECO:0007669"/>
    <property type="project" value="GOC"/>
</dbReference>
<dbReference type="InterPro" id="IPR033308">
    <property type="entry name" value="PGAP5/Cdc1/Ted1"/>
</dbReference>
<dbReference type="eggNOG" id="KOG3662">
    <property type="taxonomic scope" value="Eukaryota"/>
</dbReference>
<sequence length="480" mass="52498">MRRSWSAVRRFGADAVVFLGDMLDDGRFVRTDEEYTAYAQRFKHTFPLPTRTQPYYVVGNRDVGLGDSAAFSAVARQRFSSSSAFGQPPNHAARVGNHTLVFLDAPGLVEEDYRRFSAEADFDDWPGAKGGAIEFVKHFSPKEREERVVLFSHIPLARPDAASCGPLRERPGGIRRGVGRGYQNLVGKQTTSFVLRHLRPVLVLSADDTDYCQIVHRGEDAGGAEVREVSVKAFALTRNIRRPGFQLLALSSKDGARDRPCFMPDTRALYWRFYLPLVFLALGTSLWIAYVRPSGTSNATSRSRTAVPPPLWSAASSTFDAGASPPHTPLNLASFRAHSRPGTPLMHSSILLPQDDGPVGLGLTLHPPASGADMMSPVSPLADVEDAASFLPAPGTRRVAAAPVRRVSQVERRVRPVLGRVWRALGVLGAGSGGGKRGELTLSEKTSTGRGARPRWWRVLWSTLWPALALWLALALLTAW</sequence>
<keyword evidence="2" id="KW-1133">Transmembrane helix</keyword>
<keyword evidence="2" id="KW-0812">Transmembrane</keyword>
<dbReference type="GO" id="GO:0005783">
    <property type="term" value="C:endoplasmic reticulum"/>
    <property type="evidence" value="ECO:0007669"/>
    <property type="project" value="TreeGrafter"/>
</dbReference>
<evidence type="ECO:0000313" key="3">
    <source>
        <dbReference type="EMBL" id="EJD35393.1"/>
    </source>
</evidence>
<dbReference type="SUPFAM" id="SSF56300">
    <property type="entry name" value="Metallo-dependent phosphatases"/>
    <property type="match status" value="1"/>
</dbReference>
<gene>
    <name evidence="3" type="ORF">AURDEDRAFT_154879</name>
</gene>
<reference evidence="4" key="1">
    <citation type="journal article" date="2012" name="Science">
        <title>The Paleozoic origin of enzymatic lignin decomposition reconstructed from 31 fungal genomes.</title>
        <authorList>
            <person name="Floudas D."/>
            <person name="Binder M."/>
            <person name="Riley R."/>
            <person name="Barry K."/>
            <person name="Blanchette R.A."/>
            <person name="Henrissat B."/>
            <person name="Martinez A.T."/>
            <person name="Otillar R."/>
            <person name="Spatafora J.W."/>
            <person name="Yadav J.S."/>
            <person name="Aerts A."/>
            <person name="Benoit I."/>
            <person name="Boyd A."/>
            <person name="Carlson A."/>
            <person name="Copeland A."/>
            <person name="Coutinho P.M."/>
            <person name="de Vries R.P."/>
            <person name="Ferreira P."/>
            <person name="Findley K."/>
            <person name="Foster B."/>
            <person name="Gaskell J."/>
            <person name="Glotzer D."/>
            <person name="Gorecki P."/>
            <person name="Heitman J."/>
            <person name="Hesse C."/>
            <person name="Hori C."/>
            <person name="Igarashi K."/>
            <person name="Jurgens J.A."/>
            <person name="Kallen N."/>
            <person name="Kersten P."/>
            <person name="Kohler A."/>
            <person name="Kuees U."/>
            <person name="Kumar T.K.A."/>
            <person name="Kuo A."/>
            <person name="LaButti K."/>
            <person name="Larrondo L.F."/>
            <person name="Lindquist E."/>
            <person name="Ling A."/>
            <person name="Lombard V."/>
            <person name="Lucas S."/>
            <person name="Lundell T."/>
            <person name="Martin R."/>
            <person name="McLaughlin D.J."/>
            <person name="Morgenstern I."/>
            <person name="Morin E."/>
            <person name="Murat C."/>
            <person name="Nagy L.G."/>
            <person name="Nolan M."/>
            <person name="Ohm R.A."/>
            <person name="Patyshakuliyeva A."/>
            <person name="Rokas A."/>
            <person name="Ruiz-Duenas F.J."/>
            <person name="Sabat G."/>
            <person name="Salamov A."/>
            <person name="Samejima M."/>
            <person name="Schmutz J."/>
            <person name="Slot J.C."/>
            <person name="St John F."/>
            <person name="Stenlid J."/>
            <person name="Sun H."/>
            <person name="Sun S."/>
            <person name="Syed K."/>
            <person name="Tsang A."/>
            <person name="Wiebenga A."/>
            <person name="Young D."/>
            <person name="Pisabarro A."/>
            <person name="Eastwood D.C."/>
            <person name="Martin F."/>
            <person name="Cullen D."/>
            <person name="Grigoriev I.V."/>
            <person name="Hibbett D.S."/>
        </authorList>
    </citation>
    <scope>NUCLEOTIDE SEQUENCE [LARGE SCALE GENOMIC DNA]</scope>
    <source>
        <strain evidence="4">TFB10046</strain>
    </source>
</reference>
<accession>J0WT38</accession>
<keyword evidence="4" id="KW-1185">Reference proteome</keyword>
<dbReference type="Gene3D" id="3.60.21.10">
    <property type="match status" value="1"/>
</dbReference>
<dbReference type="KEGG" id="adl:AURDEDRAFT_154879"/>
<name>J0WT38_AURST</name>
<dbReference type="Proteomes" id="UP000006514">
    <property type="component" value="Unassembled WGS sequence"/>
</dbReference>
<dbReference type="PANTHER" id="PTHR13315">
    <property type="entry name" value="METALLO PHOSPHOESTERASE RELATED"/>
    <property type="match status" value="1"/>
</dbReference>
<proteinExistence type="predicted"/>
<dbReference type="GO" id="GO:0006506">
    <property type="term" value="P:GPI anchor biosynthetic process"/>
    <property type="evidence" value="ECO:0007669"/>
    <property type="project" value="InterPro"/>
</dbReference>
<organism evidence="3 4">
    <name type="scientific">Auricularia subglabra (strain TFB-10046 / SS5)</name>
    <name type="common">White-rot fungus</name>
    <name type="synonym">Auricularia delicata (strain TFB10046)</name>
    <dbReference type="NCBI Taxonomy" id="717982"/>
    <lineage>
        <taxon>Eukaryota</taxon>
        <taxon>Fungi</taxon>
        <taxon>Dikarya</taxon>
        <taxon>Basidiomycota</taxon>
        <taxon>Agaricomycotina</taxon>
        <taxon>Agaricomycetes</taxon>
        <taxon>Auriculariales</taxon>
        <taxon>Auriculariaceae</taxon>
        <taxon>Auricularia</taxon>
    </lineage>
</organism>
<dbReference type="OrthoDB" id="5977743at2759"/>
<protein>
    <submittedName>
        <fullName evidence="3">Uncharacterized protein</fullName>
    </submittedName>
</protein>
<feature type="transmembrane region" description="Helical" evidence="2">
    <location>
        <begin position="459"/>
        <end position="479"/>
    </location>
</feature>
<dbReference type="InterPro" id="IPR029052">
    <property type="entry name" value="Metallo-depent_PP-like"/>
</dbReference>
<keyword evidence="1 2" id="KW-0472">Membrane</keyword>
<evidence type="ECO:0000256" key="1">
    <source>
        <dbReference type="ARBA" id="ARBA00023136"/>
    </source>
</evidence>